<evidence type="ECO:0000256" key="5">
    <source>
        <dbReference type="ARBA" id="ARBA00023004"/>
    </source>
</evidence>
<evidence type="ECO:0000313" key="8">
    <source>
        <dbReference type="EMBL" id="CAB5007426.1"/>
    </source>
</evidence>
<keyword evidence="3" id="KW-0479">Metal-binding</keyword>
<evidence type="ECO:0000256" key="2">
    <source>
        <dbReference type="ARBA" id="ARBA00006787"/>
    </source>
</evidence>
<dbReference type="Pfam" id="PF03055">
    <property type="entry name" value="RPE65"/>
    <property type="match status" value="1"/>
</dbReference>
<evidence type="ECO:0000256" key="1">
    <source>
        <dbReference type="ARBA" id="ARBA00001954"/>
    </source>
</evidence>
<dbReference type="EMBL" id="CAFBLT010000001">
    <property type="protein sequence ID" value="CAB4873645.1"/>
    <property type="molecule type" value="Genomic_DNA"/>
</dbReference>
<evidence type="ECO:0000313" key="6">
    <source>
        <dbReference type="EMBL" id="CAB4816690.1"/>
    </source>
</evidence>
<evidence type="ECO:0000256" key="4">
    <source>
        <dbReference type="ARBA" id="ARBA00023002"/>
    </source>
</evidence>
<dbReference type="PANTHER" id="PTHR10543:SF89">
    <property type="entry name" value="CAROTENOID 9,10(9',10')-CLEAVAGE DIOXYGENASE 1"/>
    <property type="match status" value="1"/>
</dbReference>
<evidence type="ECO:0000256" key="3">
    <source>
        <dbReference type="ARBA" id="ARBA00022723"/>
    </source>
</evidence>
<comment type="cofactor">
    <cofactor evidence="1">
        <name>Fe(2+)</name>
        <dbReference type="ChEBI" id="CHEBI:29033"/>
    </cofactor>
</comment>
<keyword evidence="5" id="KW-0408">Iron</keyword>
<proteinExistence type="inferred from homology"/>
<organism evidence="7">
    <name type="scientific">freshwater metagenome</name>
    <dbReference type="NCBI Taxonomy" id="449393"/>
    <lineage>
        <taxon>unclassified sequences</taxon>
        <taxon>metagenomes</taxon>
        <taxon>ecological metagenomes</taxon>
    </lineage>
</organism>
<comment type="similarity">
    <text evidence="2">Belongs to the carotenoid oxygenase family.</text>
</comment>
<keyword evidence="4" id="KW-0560">Oxidoreductase</keyword>
<dbReference type="PANTHER" id="PTHR10543">
    <property type="entry name" value="BETA-CAROTENE DIOXYGENASE"/>
    <property type="match status" value="1"/>
</dbReference>
<sequence>MAALAPLVGNVTNQNQQPDLEGNMFPVSDEVDVASLEITGQLPSGLQGSFLRNGPNPLFEPIGRYHMFDGDGMLHGITLEDGRASYRNRWIRSRGLCAEAKLGRAAYPGLSEVTDFPSSSLVGDAGRVKNPANTHIVRHADKYLALWEGGLPTEVTAALETVGEYDFDGKLRGAMTAHPRLDPRTGDLFFFGYSVMEPVINYYVVNAQGTLIHSAKVDLPAPVMMHDFIITEEHAVFLDSPIVFDIANLGKGPMVQWRPENGTRIGVLPRFGTGEEVRWFEIDPGHVQHFWNGWVEGDRIEFSGTRFERPDFGIDSTVELDTSVVDNTPPQPARFWVDLAADKAGWEQFDDLGGDFARFNDEFDGVRSRFHYMSAVVAQGRRLGDFDSIVRYDDATGARQIWTAGSNGHVGESVFAPDPEGSAEDDGWLLNAVYDAGTESTDICVLDARDVTAGPIARIHLARRMPFGFHASWFAKS</sequence>
<dbReference type="GO" id="GO:0046872">
    <property type="term" value="F:metal ion binding"/>
    <property type="evidence" value="ECO:0007669"/>
    <property type="project" value="UniProtKB-KW"/>
</dbReference>
<dbReference type="AlphaFoldDB" id="A0A6J7DXD1"/>
<evidence type="ECO:0000313" key="7">
    <source>
        <dbReference type="EMBL" id="CAB4873645.1"/>
    </source>
</evidence>
<dbReference type="GO" id="GO:0010436">
    <property type="term" value="F:carotenoid dioxygenase activity"/>
    <property type="evidence" value="ECO:0007669"/>
    <property type="project" value="TreeGrafter"/>
</dbReference>
<reference evidence="7" key="1">
    <citation type="submission" date="2020-05" db="EMBL/GenBank/DDBJ databases">
        <authorList>
            <person name="Chiriac C."/>
            <person name="Salcher M."/>
            <person name="Ghai R."/>
            <person name="Kavagutti S V."/>
        </authorList>
    </citation>
    <scope>NUCLEOTIDE SEQUENCE</scope>
</reference>
<gene>
    <name evidence="6" type="ORF">UFOPK3164_00114</name>
    <name evidence="7" type="ORF">UFOPK3427_00977</name>
    <name evidence="8" type="ORF">UFOPK4112_00108</name>
</gene>
<dbReference type="EMBL" id="CAFBPM010000001">
    <property type="protein sequence ID" value="CAB5007426.1"/>
    <property type="molecule type" value="Genomic_DNA"/>
</dbReference>
<dbReference type="InterPro" id="IPR004294">
    <property type="entry name" value="Carotenoid_Oase"/>
</dbReference>
<accession>A0A6J7DXD1</accession>
<dbReference type="EMBL" id="CAFABE010000003">
    <property type="protein sequence ID" value="CAB4816690.1"/>
    <property type="molecule type" value="Genomic_DNA"/>
</dbReference>
<name>A0A6J7DXD1_9ZZZZ</name>
<protein>
    <submittedName>
        <fullName evidence="7">Unannotated protein</fullName>
    </submittedName>
</protein>
<dbReference type="GO" id="GO:0016121">
    <property type="term" value="P:carotene catabolic process"/>
    <property type="evidence" value="ECO:0007669"/>
    <property type="project" value="TreeGrafter"/>
</dbReference>